<reference evidence="1 2" key="1">
    <citation type="submission" date="2017-06" db="EMBL/GenBank/DDBJ databases">
        <authorList>
            <consortium name="Pathogen Informatics"/>
        </authorList>
    </citation>
    <scope>NUCLEOTIDE SEQUENCE [LARGE SCALE GENOMIC DNA]</scope>
    <source>
        <strain evidence="1 2">NCTC11291</strain>
    </source>
</reference>
<dbReference type="AlphaFoldDB" id="A0A239XIG2"/>
<dbReference type="KEGG" id="saco:SAME_02194"/>
<dbReference type="RefSeq" id="WP_095123561.1">
    <property type="nucleotide sequence ID" value="NZ_LT906454.1"/>
</dbReference>
<accession>A0A239XIG2</accession>
<evidence type="ECO:0000313" key="2">
    <source>
        <dbReference type="Proteomes" id="UP000215144"/>
    </source>
</evidence>
<evidence type="ECO:0000313" key="1">
    <source>
        <dbReference type="EMBL" id="SNV46505.1"/>
    </source>
</evidence>
<dbReference type="Proteomes" id="UP000215144">
    <property type="component" value="Chromosome 1"/>
</dbReference>
<name>A0A239XIG2_STRAI</name>
<protein>
    <submittedName>
        <fullName evidence="1">Uncharacterized protein</fullName>
    </submittedName>
</protein>
<proteinExistence type="predicted"/>
<dbReference type="EMBL" id="LT906454">
    <property type="protein sequence ID" value="SNV46505.1"/>
    <property type="molecule type" value="Genomic_DNA"/>
</dbReference>
<gene>
    <name evidence="1" type="ORF">SAMEA4504048_02194</name>
</gene>
<sequence>MTMPLVGGTDNFLDKVFMFKKKKMIFLNQIHEIYQNNNLDLSPRFNKELLKTIKGVEKGDRISYLAYRLYPYVLEELLRNDSEELKLFKKYLERKRWKYYFGQVFAMSFVR</sequence>
<dbReference type="OrthoDB" id="2230615at2"/>
<organism evidence="1 2">
    <name type="scientific">Streptococcus acidominimus</name>
    <dbReference type="NCBI Taxonomy" id="1326"/>
    <lineage>
        <taxon>Bacteria</taxon>
        <taxon>Bacillati</taxon>
        <taxon>Bacillota</taxon>
        <taxon>Bacilli</taxon>
        <taxon>Lactobacillales</taxon>
        <taxon>Streptococcaceae</taxon>
        <taxon>Streptococcus</taxon>
    </lineage>
</organism>